<evidence type="ECO:0000313" key="5">
    <source>
        <dbReference type="EMBL" id="MFH5244110.1"/>
    </source>
</evidence>
<dbReference type="InterPro" id="IPR027417">
    <property type="entry name" value="P-loop_NTPase"/>
</dbReference>
<dbReference type="Proteomes" id="UP001609176">
    <property type="component" value="Unassembled WGS sequence"/>
</dbReference>
<dbReference type="PANTHER" id="PTHR41313:SF1">
    <property type="entry name" value="DNA METHYLASE ADENINE-SPECIFIC DOMAIN-CONTAINING PROTEIN"/>
    <property type="match status" value="1"/>
</dbReference>
<keyword evidence="5" id="KW-0347">Helicase</keyword>
<evidence type="ECO:0000313" key="7">
    <source>
        <dbReference type="Proteomes" id="UP001609219"/>
    </source>
</evidence>
<feature type="region of interest" description="Disordered" evidence="1">
    <location>
        <begin position="1870"/>
        <end position="1904"/>
    </location>
</feature>
<name>A0ABW7KNR8_9NOCA</name>
<dbReference type="Gene3D" id="3.40.50.300">
    <property type="entry name" value="P-loop containing nucleotide triphosphate hydrolases"/>
    <property type="match status" value="2"/>
</dbReference>
<dbReference type="InterPro" id="IPR001650">
    <property type="entry name" value="Helicase_C-like"/>
</dbReference>
<dbReference type="SUPFAM" id="SSF52540">
    <property type="entry name" value="P-loop containing nucleoside triphosphate hydrolases"/>
    <property type="match status" value="2"/>
</dbReference>
<dbReference type="Proteomes" id="UP001609219">
    <property type="component" value="Unassembled WGS sequence"/>
</dbReference>
<dbReference type="InterPro" id="IPR052933">
    <property type="entry name" value="DNA_Protect_Modify"/>
</dbReference>
<dbReference type="EMBL" id="JBIMSN010000012">
    <property type="protein sequence ID" value="MFH5227553.1"/>
    <property type="molecule type" value="Genomic_DNA"/>
</dbReference>
<dbReference type="RefSeq" id="WP_395125488.1">
    <property type="nucleotide sequence ID" value="NZ_JBIMSN010000012.1"/>
</dbReference>
<evidence type="ECO:0000259" key="2">
    <source>
        <dbReference type="SMART" id="SM00487"/>
    </source>
</evidence>
<dbReference type="InterPro" id="IPR029063">
    <property type="entry name" value="SAM-dependent_MTases_sf"/>
</dbReference>
<evidence type="ECO:0000256" key="1">
    <source>
        <dbReference type="SAM" id="MobiDB-lite"/>
    </source>
</evidence>
<protein>
    <submittedName>
        <fullName evidence="5">Helicase-related protein</fullName>
    </submittedName>
</protein>
<dbReference type="PANTHER" id="PTHR41313">
    <property type="entry name" value="ADENINE-SPECIFIC METHYLTRANSFERASE"/>
    <property type="match status" value="1"/>
</dbReference>
<dbReference type="EMBL" id="JBIMSP010000036">
    <property type="protein sequence ID" value="MFH5244110.1"/>
    <property type="molecule type" value="Genomic_DNA"/>
</dbReference>
<dbReference type="Pfam" id="PF00271">
    <property type="entry name" value="Helicase_C"/>
    <property type="match status" value="1"/>
</dbReference>
<organism evidence="5 6">
    <name type="scientific">Antrihabitans spumae</name>
    <dbReference type="NCBI Taxonomy" id="3373370"/>
    <lineage>
        <taxon>Bacteria</taxon>
        <taxon>Bacillati</taxon>
        <taxon>Actinomycetota</taxon>
        <taxon>Actinomycetes</taxon>
        <taxon>Mycobacteriales</taxon>
        <taxon>Nocardiaceae</taxon>
        <taxon>Antrihabitans</taxon>
    </lineage>
</organism>
<evidence type="ECO:0000313" key="6">
    <source>
        <dbReference type="Proteomes" id="UP001609176"/>
    </source>
</evidence>
<reference evidence="6 7" key="1">
    <citation type="submission" date="2024-10" db="EMBL/GenBank/DDBJ databases">
        <authorList>
            <person name="Riesco R."/>
        </authorList>
    </citation>
    <scope>NUCLEOTIDE SEQUENCE [LARGE SCALE GENOMIC DNA]</scope>
    <source>
        <strain evidence="5 6">NCIMB 15448</strain>
        <strain evidence="4 7">NCIMB 15450</strain>
    </source>
</reference>
<dbReference type="CDD" id="cd02440">
    <property type="entry name" value="AdoMet_MTases"/>
    <property type="match status" value="1"/>
</dbReference>
<sequence>MSSQHAEMGTAADDVEQLPVASISIDATLTHTPDRGAPLVDEHQAVETPVAEQPVYVAPVDFRPGTEVLPPSGEKARAAANIAAIRIVRRIEAEDRYATAEEQSVLGRWSGWGAAAGIFDLRKPEWATEREQLRELLDDRQWSQAQRNTLNAHYTDPAIARAMWRAMEQAGFGGGRVLEPGCGSGTFLAHAPSSAQMVGVELDSTTASIAAALHPSAQIRNEGFELTHVPEASFTAAIGNVPFGDFRLHDPVHNPSRLSIHNHFINKALAVTAPGGYVTVLTSRYTMDAVNARARTEIADKADLLGAIRLPEGAFSRVAGTSVVTDILVLRRREDGQEMTARTKQFLGLTYSTVYRDGRQLGLQANSYYADHPHHVLGTMELGRGQYAAEQLVVRGESGAALATQVVEALSGIVEQARGAGLALTASWANTMGPTRADFERGLTRARERGQAGTTIGTLSCDPQAAEIRTWTGMEWAPVKTRGAKQTAEWGALLDLRDIAVALIDTQREDQPAAERAALRVELNQRYDAYVSRYGLINRFTWSKVADLTDAQHDRALDTLLAQWRVSEGSKAEPYEGPVPEPILAQLSDQAWVNPKSPHKLASHLGKTLRADPSFAAVLALEEFDETTMTATKAALFHTDVLGVRPGRESADTLADAVAISLDQTARVDVDRIAGLLGTNVEQVESQLPDSGTAFRGVANPNVWVPAAQYLSGNVRRKLAVAHEFAAVDERYRPNVDALTAVLPPPIRTGVEVRPGTGWIPHTDYVQFMRDTFAIPGDVSVTIEKAAGQWSIQAGYYPASAEQDMKWGLVPKPYPSATRFNFEHADAQARGCYDAGVRKGEYGWRDVLTDLLNSKPIEITKSKQYRDASGGDGLHDAATRAAQARAQRLSQEFGQWALHTDTDRTERLLDRYNELFNSVVAPSYDGSARAFPGLGSSFKPYDYQRNAVARIVSEPSVLLDHVVGAGKSGTMFMGAMELKRLGLAAKPWIVVPNHIVDQVTSEALRWYPGAKVLSGAAATDADMRRLFVAQSASQDWDMVIVPMSVFVRVGVAPSTKAEFIQIQLDKLNAFDAEHDDSVKAIEKAKATLEAKLTEALDDAKRDTGLNFESSGCDYLFIDEAHNFKNLVRASHIQELACAGSDQALDLQMKLTHLRDQRRAQAVAAGVGDDEYVERVATFATGTPVANSLAELWVMQTYLRPDLLADAEVSDLDEWGAAFTETVERVELNSSGSRLRPVTRVGEYTNVGDLVAINSVFTDFVGRERVPVPLPEKNTGTNEVAVFTPPQEVLDFIADLGWRADNGDPSRPDIDNTLVIADHGRKASLDPRAAHLHLSAKEFRVDGTTRAAVVSEKMLEIWNATKDNRYRDKFGEMSPTPGGLQIGFCDRGTPKPGEWSVYQEIKDRLVAGGMDPHSIRFVHDYPKPSQKAQLFADCRNGRVSVLLGSTEKMGTGTNVQGRAVALIHIDVPWRPADLEQREGRIIRQGNQNEQVRVLNIVAERTYDTVMWQTVHKKAHYIEQLRRADRSMRRVPNLDADSVAENAALTKALATGDQRYMRQVELDSQVQDLQAEADAHFAEQRSIERDRDRLRVRVPLSERRLQLLTAAVPALQAWRDRDGFDMTIGGRRFSKRSEASAALQMSLREAWGALKGKGLHESLPVAEIAGHTVEVVRSMTSSELFVRFESLPIANRAFDPNELYTPITAATSEHGRAARASGIMTRVENMVDDAGAELGRLEYNLTEDRRRLALLENTTMSDFPDAVRLQDLSTELHVLRRELRDAENSPEALARNLARTQRLEAKGREDGWSLLLNPTPALVEDLGFEDADAVREVMAVREIEAQRDLHIQAVAESMTAPMHNSAAQLIALTTPPASTHQRHTTTAHPPTDPNDVGPTKNTAYGADPDL</sequence>
<dbReference type="InterPro" id="IPR014001">
    <property type="entry name" value="Helicase_ATP-bd"/>
</dbReference>
<feature type="domain" description="Helicase ATP-binding" evidence="2">
    <location>
        <begin position="936"/>
        <end position="1214"/>
    </location>
</feature>
<proteinExistence type="predicted"/>
<evidence type="ECO:0000259" key="3">
    <source>
        <dbReference type="SMART" id="SM00490"/>
    </source>
</evidence>
<keyword evidence="5" id="KW-0378">Hydrolase</keyword>
<accession>A0ABW7KNR8</accession>
<keyword evidence="5" id="KW-0547">Nucleotide-binding</keyword>
<dbReference type="GO" id="GO:0004386">
    <property type="term" value="F:helicase activity"/>
    <property type="evidence" value="ECO:0007669"/>
    <property type="project" value="UniProtKB-KW"/>
</dbReference>
<dbReference type="Gene3D" id="3.40.50.150">
    <property type="entry name" value="Vaccinia Virus protein VP39"/>
    <property type="match status" value="1"/>
</dbReference>
<gene>
    <name evidence="5" type="ORF">ACHIPV_19845</name>
    <name evidence="4" type="ORF">ACHIRB_02950</name>
</gene>
<dbReference type="SMART" id="SM00487">
    <property type="entry name" value="DEXDc"/>
    <property type="match status" value="1"/>
</dbReference>
<feature type="domain" description="Helicase C-terminal" evidence="3">
    <location>
        <begin position="1398"/>
        <end position="1484"/>
    </location>
</feature>
<comment type="caution">
    <text evidence="5">The sequence shown here is derived from an EMBL/GenBank/DDBJ whole genome shotgun (WGS) entry which is preliminary data.</text>
</comment>
<dbReference type="SUPFAM" id="SSF53335">
    <property type="entry name" value="S-adenosyl-L-methionine-dependent methyltransferases"/>
    <property type="match status" value="1"/>
</dbReference>
<dbReference type="SMART" id="SM00490">
    <property type="entry name" value="HELICc"/>
    <property type="match status" value="1"/>
</dbReference>
<keyword evidence="7" id="KW-1185">Reference proteome</keyword>
<keyword evidence="5" id="KW-0067">ATP-binding</keyword>
<evidence type="ECO:0000313" key="4">
    <source>
        <dbReference type="EMBL" id="MFH5227553.1"/>
    </source>
</evidence>